<dbReference type="PANTHER" id="PTHR43575">
    <property type="entry name" value="PROTEIN ABCI7, CHLOROPLASTIC"/>
    <property type="match status" value="1"/>
</dbReference>
<dbReference type="InterPro" id="IPR000825">
    <property type="entry name" value="SUF_FeS_clus_asmbl_SufBD_core"/>
</dbReference>
<evidence type="ECO:0000313" key="3">
    <source>
        <dbReference type="Proteomes" id="UP000051256"/>
    </source>
</evidence>
<protein>
    <submittedName>
        <fullName evidence="2">FeS assembly protein SufD</fullName>
    </submittedName>
</protein>
<feature type="domain" description="SUF system FeS cluster assembly SufBD core" evidence="1">
    <location>
        <begin position="155"/>
        <end position="324"/>
    </location>
</feature>
<dbReference type="GO" id="GO:0016226">
    <property type="term" value="P:iron-sulfur cluster assembly"/>
    <property type="evidence" value="ECO:0007669"/>
    <property type="project" value="InterPro"/>
</dbReference>
<dbReference type="PATRIC" id="fig|1423802.4.peg.1019"/>
<dbReference type="PANTHER" id="PTHR43575:SF1">
    <property type="entry name" value="PROTEIN ABCI7, CHLOROPLASTIC"/>
    <property type="match status" value="1"/>
</dbReference>
<dbReference type="EMBL" id="AYZR01000009">
    <property type="protein sequence ID" value="KRM93339.1"/>
    <property type="molecule type" value="Genomic_DNA"/>
</dbReference>
<sequence>MMGFKYDPADFIWAVTEPLCWDWNVTEANLTKFTQLGGTIKQIQRHNLTDWQREQLARLTTQPDQFVADQLVKAWQGLAITLPANVELNEPLQLKINVDSAATPLIVLLNIGANSRLNLTTDFHFTAETPQSSIVFAGEVAGQLDCRTEWHAEQSGNHLLLGELAVQQSARCSWTVIPRLRGKLLGNLKIKLAQPGASGYFYAGSLARQDDQFNLQTQIQHFAPHTFSRIKMRGVLFDNAKMNFTSVGQIEHGAHGANADQENRLLTAGPEVLGSANPMLLIDENDVQAGHAASIGQYDEEQLYYLQSRGLPLFLAEQILINTFMQPVLEGGVVK</sequence>
<dbReference type="InterPro" id="IPR037284">
    <property type="entry name" value="SUF_FeS_clus_asmbl_SufBD_sf"/>
</dbReference>
<dbReference type="InterPro" id="IPR055346">
    <property type="entry name" value="Fe-S_cluster_assembly_SufBD"/>
</dbReference>
<accession>A0A0R2CYZ7</accession>
<evidence type="ECO:0000313" key="2">
    <source>
        <dbReference type="EMBL" id="KRM93339.1"/>
    </source>
</evidence>
<gene>
    <name evidence="2" type="ORF">FC56_GL001006</name>
</gene>
<organism evidence="2 3">
    <name type="scientific">Lentilactobacillus senioris DSM 24302 = JCM 17472</name>
    <dbReference type="NCBI Taxonomy" id="1423802"/>
    <lineage>
        <taxon>Bacteria</taxon>
        <taxon>Bacillati</taxon>
        <taxon>Bacillota</taxon>
        <taxon>Bacilli</taxon>
        <taxon>Lactobacillales</taxon>
        <taxon>Lactobacillaceae</taxon>
        <taxon>Lentilactobacillus</taxon>
    </lineage>
</organism>
<dbReference type="STRING" id="1423802.FC56_GL001006"/>
<name>A0A0R2CYZ7_9LACO</name>
<comment type="caution">
    <text evidence="2">The sequence shown here is derived from an EMBL/GenBank/DDBJ whole genome shotgun (WGS) entry which is preliminary data.</text>
</comment>
<evidence type="ECO:0000259" key="1">
    <source>
        <dbReference type="Pfam" id="PF01458"/>
    </source>
</evidence>
<dbReference type="Pfam" id="PF01458">
    <property type="entry name" value="SUFBD_core"/>
    <property type="match status" value="1"/>
</dbReference>
<keyword evidence="3" id="KW-1185">Reference proteome</keyword>
<dbReference type="SUPFAM" id="SSF101960">
    <property type="entry name" value="Stabilizer of iron transporter SufD"/>
    <property type="match status" value="1"/>
</dbReference>
<proteinExistence type="predicted"/>
<dbReference type="AlphaFoldDB" id="A0A0R2CYZ7"/>
<dbReference type="Proteomes" id="UP000051256">
    <property type="component" value="Unassembled WGS sequence"/>
</dbReference>
<reference evidence="2 3" key="1">
    <citation type="journal article" date="2015" name="Genome Announc.">
        <title>Expanding the biotechnology potential of lactobacilli through comparative genomics of 213 strains and associated genera.</title>
        <authorList>
            <person name="Sun Z."/>
            <person name="Harris H.M."/>
            <person name="McCann A."/>
            <person name="Guo C."/>
            <person name="Argimon S."/>
            <person name="Zhang W."/>
            <person name="Yang X."/>
            <person name="Jeffery I.B."/>
            <person name="Cooney J.C."/>
            <person name="Kagawa T.F."/>
            <person name="Liu W."/>
            <person name="Song Y."/>
            <person name="Salvetti E."/>
            <person name="Wrobel A."/>
            <person name="Rasinkangas P."/>
            <person name="Parkhill J."/>
            <person name="Rea M.C."/>
            <person name="O'Sullivan O."/>
            <person name="Ritari J."/>
            <person name="Douillard F.P."/>
            <person name="Paul Ross R."/>
            <person name="Yang R."/>
            <person name="Briner A.E."/>
            <person name="Felis G.E."/>
            <person name="de Vos W.M."/>
            <person name="Barrangou R."/>
            <person name="Klaenhammer T.R."/>
            <person name="Caufield P.W."/>
            <person name="Cui Y."/>
            <person name="Zhang H."/>
            <person name="O'Toole P.W."/>
        </authorList>
    </citation>
    <scope>NUCLEOTIDE SEQUENCE [LARGE SCALE GENOMIC DNA]</scope>
    <source>
        <strain evidence="2 3">DSM 24302</strain>
    </source>
</reference>